<sequence>MCICWKFSFIFGQGQAERPSISSKAKNMAVRSRFLSQTRGSMLLTFLVTVSLILTDGVASATSGPTDGEKIQRLATMFRYAMDGDILNFQAGFADDALYQYSGGPGLPYTGPFKGQDSCVRALETYSTLFNFTLRSFDIAISPSSGKAITQVDVGLKGLETGVVVNENCFLYITLNDSLLVTEIVESCNSLAEFVALQSKSCAKKIQECANQHDQIAE</sequence>
<evidence type="ECO:0000313" key="1">
    <source>
        <dbReference type="EMBL" id="GAQ77798.1"/>
    </source>
</evidence>
<keyword evidence="2" id="KW-1185">Reference proteome</keyword>
<proteinExistence type="predicted"/>
<dbReference type="Proteomes" id="UP000054558">
    <property type="component" value="Unassembled WGS sequence"/>
</dbReference>
<dbReference type="EMBL" id="DF236952">
    <property type="protein sequence ID" value="GAQ77798.1"/>
    <property type="molecule type" value="Genomic_DNA"/>
</dbReference>
<dbReference type="Gene3D" id="3.10.450.50">
    <property type="match status" value="1"/>
</dbReference>
<organism evidence="1 2">
    <name type="scientific">Klebsormidium nitens</name>
    <name type="common">Green alga</name>
    <name type="synonym">Ulothrix nitens</name>
    <dbReference type="NCBI Taxonomy" id="105231"/>
    <lineage>
        <taxon>Eukaryota</taxon>
        <taxon>Viridiplantae</taxon>
        <taxon>Streptophyta</taxon>
        <taxon>Klebsormidiophyceae</taxon>
        <taxon>Klebsormidiales</taxon>
        <taxon>Klebsormidiaceae</taxon>
        <taxon>Klebsormidium</taxon>
    </lineage>
</organism>
<dbReference type="AlphaFoldDB" id="A0A1Y1HPP5"/>
<name>A0A1Y1HPP5_KLENI</name>
<gene>
    <name evidence="1" type="ORF">KFL_000030750</name>
</gene>
<accession>A0A1Y1HPP5</accession>
<protein>
    <recommendedName>
        <fullName evidence="3">SnoaL-like domain-containing protein</fullName>
    </recommendedName>
</protein>
<reference evidence="1 2" key="1">
    <citation type="journal article" date="2014" name="Nat. Commun.">
        <title>Klebsormidium flaccidum genome reveals primary factors for plant terrestrial adaptation.</title>
        <authorList>
            <person name="Hori K."/>
            <person name="Maruyama F."/>
            <person name="Fujisawa T."/>
            <person name="Togashi T."/>
            <person name="Yamamoto N."/>
            <person name="Seo M."/>
            <person name="Sato S."/>
            <person name="Yamada T."/>
            <person name="Mori H."/>
            <person name="Tajima N."/>
            <person name="Moriyama T."/>
            <person name="Ikeuchi M."/>
            <person name="Watanabe M."/>
            <person name="Wada H."/>
            <person name="Kobayashi K."/>
            <person name="Saito M."/>
            <person name="Masuda T."/>
            <person name="Sasaki-Sekimoto Y."/>
            <person name="Mashiguchi K."/>
            <person name="Awai K."/>
            <person name="Shimojima M."/>
            <person name="Masuda S."/>
            <person name="Iwai M."/>
            <person name="Nobusawa T."/>
            <person name="Narise T."/>
            <person name="Kondo S."/>
            <person name="Saito H."/>
            <person name="Sato R."/>
            <person name="Murakawa M."/>
            <person name="Ihara Y."/>
            <person name="Oshima-Yamada Y."/>
            <person name="Ohtaka K."/>
            <person name="Satoh M."/>
            <person name="Sonobe K."/>
            <person name="Ishii M."/>
            <person name="Ohtani R."/>
            <person name="Kanamori-Sato M."/>
            <person name="Honoki R."/>
            <person name="Miyazaki D."/>
            <person name="Mochizuki H."/>
            <person name="Umetsu J."/>
            <person name="Higashi K."/>
            <person name="Shibata D."/>
            <person name="Kamiya Y."/>
            <person name="Sato N."/>
            <person name="Nakamura Y."/>
            <person name="Tabata S."/>
            <person name="Ida S."/>
            <person name="Kurokawa K."/>
            <person name="Ohta H."/>
        </authorList>
    </citation>
    <scope>NUCLEOTIDE SEQUENCE [LARGE SCALE GENOMIC DNA]</scope>
    <source>
        <strain evidence="1 2">NIES-2285</strain>
    </source>
</reference>
<evidence type="ECO:0008006" key="3">
    <source>
        <dbReference type="Google" id="ProtNLM"/>
    </source>
</evidence>
<dbReference type="SUPFAM" id="SSF54427">
    <property type="entry name" value="NTF2-like"/>
    <property type="match status" value="1"/>
</dbReference>
<dbReference type="InterPro" id="IPR032710">
    <property type="entry name" value="NTF2-like_dom_sf"/>
</dbReference>
<evidence type="ECO:0000313" key="2">
    <source>
        <dbReference type="Proteomes" id="UP000054558"/>
    </source>
</evidence>